<name>A0A2T5K5Q5_9RHOB</name>
<protein>
    <submittedName>
        <fullName evidence="1">Aminoglycoside phosphotransferase family enzyme</fullName>
    </submittedName>
</protein>
<organism evidence="1 2">
    <name type="scientific">Cereibacter azotoformans</name>
    <dbReference type="NCBI Taxonomy" id="43057"/>
    <lineage>
        <taxon>Bacteria</taxon>
        <taxon>Pseudomonadati</taxon>
        <taxon>Pseudomonadota</taxon>
        <taxon>Alphaproteobacteria</taxon>
        <taxon>Rhodobacterales</taxon>
        <taxon>Paracoccaceae</taxon>
        <taxon>Cereibacter</taxon>
    </lineage>
</organism>
<sequence length="305" mass="33969">MIETHLARVFLFPDRVLKMKRPLQTATQDLRLLPARHRACAAEVRLNRELAGPEVYRGLLPVVRTASGLRLDGRGEVVEWLVHMRRLPSDRMLDRLILEGRGPGTAEIEALGRRLAGFWRTTRGAPKGAYFRHLLHEAAIDGGHLAALAGHVPGADIAGLSAALVHRLKGGRREIARREALGFVREGHGDLRPEHVCLTLPPVLFDRVEFARDFRLADAHDEVAFLGQECALLGRPDIAPRLVRHLEGAGFPPPSRGLLKTFRLHHCLTRARLALDHLLDPACSDPAKFRERARVRLELAARLLG</sequence>
<comment type="caution">
    <text evidence="1">The sequence shown here is derived from an EMBL/GenBank/DDBJ whole genome shotgun (WGS) entry which is preliminary data.</text>
</comment>
<keyword evidence="1" id="KW-0808">Transferase</keyword>
<gene>
    <name evidence="1" type="ORF">C8J28_11148</name>
</gene>
<keyword evidence="2" id="KW-1185">Reference proteome</keyword>
<reference evidence="1 2" key="1">
    <citation type="submission" date="2018-04" db="EMBL/GenBank/DDBJ databases">
        <title>Genomic Encyclopedia of Type Strains, Phase III (KMG-III): the genomes of soil and plant-associated and newly described type strains.</title>
        <authorList>
            <person name="Whitman W."/>
        </authorList>
    </citation>
    <scope>NUCLEOTIDE SEQUENCE [LARGE SCALE GENOMIC DNA]</scope>
    <source>
        <strain evidence="1 2">KA25</strain>
    </source>
</reference>
<accession>A0A2T5K5Q5</accession>
<evidence type="ECO:0000313" key="2">
    <source>
        <dbReference type="Proteomes" id="UP000244060"/>
    </source>
</evidence>
<dbReference type="GO" id="GO:0016740">
    <property type="term" value="F:transferase activity"/>
    <property type="evidence" value="ECO:0007669"/>
    <property type="project" value="UniProtKB-KW"/>
</dbReference>
<dbReference type="AlphaFoldDB" id="A0A2T5K5Q5"/>
<dbReference type="Proteomes" id="UP000244060">
    <property type="component" value="Unassembled WGS sequence"/>
</dbReference>
<proteinExistence type="predicted"/>
<dbReference type="EMBL" id="QAOT01000011">
    <property type="protein sequence ID" value="PTR17761.1"/>
    <property type="molecule type" value="Genomic_DNA"/>
</dbReference>
<evidence type="ECO:0000313" key="1">
    <source>
        <dbReference type="EMBL" id="PTR17761.1"/>
    </source>
</evidence>